<evidence type="ECO:0000313" key="3">
    <source>
        <dbReference type="EMBL" id="CAK0867294.1"/>
    </source>
</evidence>
<feature type="coiled-coil region" evidence="1">
    <location>
        <begin position="385"/>
        <end position="476"/>
    </location>
</feature>
<keyword evidence="1" id="KW-0175">Coiled coil</keyword>
<proteinExistence type="predicted"/>
<evidence type="ECO:0000256" key="1">
    <source>
        <dbReference type="SAM" id="Coils"/>
    </source>
</evidence>
<accession>A0ABN9V3S6</accession>
<reference evidence="3" key="1">
    <citation type="submission" date="2023-10" db="EMBL/GenBank/DDBJ databases">
        <authorList>
            <person name="Chen Y."/>
            <person name="Shah S."/>
            <person name="Dougan E. K."/>
            <person name="Thang M."/>
            <person name="Chan C."/>
        </authorList>
    </citation>
    <scope>NUCLEOTIDE SEQUENCE [LARGE SCALE GENOMIC DNA]</scope>
</reference>
<feature type="region of interest" description="Disordered" evidence="2">
    <location>
        <begin position="37"/>
        <end position="93"/>
    </location>
</feature>
<evidence type="ECO:0000313" key="4">
    <source>
        <dbReference type="Proteomes" id="UP001189429"/>
    </source>
</evidence>
<gene>
    <name evidence="3" type="ORF">PCOR1329_LOCUS54269</name>
</gene>
<keyword evidence="4" id="KW-1185">Reference proteome</keyword>
<protein>
    <submittedName>
        <fullName evidence="3">Uncharacterized protein</fullName>
    </submittedName>
</protein>
<dbReference type="EMBL" id="CAUYUJ010016627">
    <property type="protein sequence ID" value="CAK0867294.1"/>
    <property type="molecule type" value="Genomic_DNA"/>
</dbReference>
<name>A0ABN9V3S6_9DINO</name>
<sequence length="689" mass="74487">MLSSPSTRPWAVARSLSATDLADRSLPAGLAHLDGGAPAEPWARGSPGRVAPPPPTSVLRLDCGATVPSGVPAEPLARGSSGRARPHVAAEPVTASSPGVAVAWGCMEENVRLRRELASLRGCLAGSRTLQAEDSWSWRDAGGPEGLLEEQAAAPRPSAPEAQEAALRALDELAELVARVHPARLRRDARDYPVLGAGGGARGAASELDAPERCWLEGGGARGQLRGHVAQVLDWAAATVDCGREGYFHLDLRCRSAGAGALVRALGRISSRSSGWALRRLSAAAAASRAARKESSRRRGPELLLQRLRGAAGRAGERRVLELAAACFRRWRERSEDGAAWIRRRSPFVEHRWRSALGRLARQAWTAWAEAWRAAARESLERAWTEELETTRRQLLEEAASQARELEGAVQEFRVRAADADQELEAARREFRASAAAQEQELEVRRELHASAAAQVQELEAARRELRARAATQAHKFIVVSLSGTVRAPFSAWLRAAQEAREKRAACAALAFAPQRWLLEQIVMRCFTELWGGPRCARSLCTLAVGTGASQSTMSALDPATIHRFVGPQSCWQVSYTFQRCCSPIHGPAGNSECWFAGSAVGGYSYAYCCKWPRVRWTRPDSSYHDLSAFSLSATVDRLLPQVSALAGAAGSGSPGFETPLGKAPVFLLTYLKTGVYISWPSKTRCVQS</sequence>
<comment type="caution">
    <text evidence="3">The sequence shown here is derived from an EMBL/GenBank/DDBJ whole genome shotgun (WGS) entry which is preliminary data.</text>
</comment>
<evidence type="ECO:0000256" key="2">
    <source>
        <dbReference type="SAM" id="MobiDB-lite"/>
    </source>
</evidence>
<organism evidence="3 4">
    <name type="scientific">Prorocentrum cordatum</name>
    <dbReference type="NCBI Taxonomy" id="2364126"/>
    <lineage>
        <taxon>Eukaryota</taxon>
        <taxon>Sar</taxon>
        <taxon>Alveolata</taxon>
        <taxon>Dinophyceae</taxon>
        <taxon>Prorocentrales</taxon>
        <taxon>Prorocentraceae</taxon>
        <taxon>Prorocentrum</taxon>
    </lineage>
</organism>
<dbReference type="Proteomes" id="UP001189429">
    <property type="component" value="Unassembled WGS sequence"/>
</dbReference>